<dbReference type="PANTHER" id="PTHR45785:SF2">
    <property type="entry name" value="COMPLEMENT FACTOR H-RELATED"/>
    <property type="match status" value="1"/>
</dbReference>
<dbReference type="InterPro" id="IPR000436">
    <property type="entry name" value="Sushi_SCR_CCP_dom"/>
</dbReference>
<comment type="caution">
    <text evidence="5">Lacks conserved residue(s) required for the propagation of feature annotation.</text>
</comment>
<name>A0AAV1P096_SCOSC</name>
<evidence type="ECO:0000259" key="6">
    <source>
        <dbReference type="PROSITE" id="PS50923"/>
    </source>
</evidence>
<protein>
    <submittedName>
        <fullName evidence="7">Complement factor H-like isoform X7</fullName>
    </submittedName>
</protein>
<evidence type="ECO:0000256" key="5">
    <source>
        <dbReference type="PROSITE-ProRule" id="PRU00302"/>
    </source>
</evidence>
<evidence type="ECO:0000256" key="3">
    <source>
        <dbReference type="ARBA" id="ARBA00022729"/>
    </source>
</evidence>
<dbReference type="Proteomes" id="UP001314229">
    <property type="component" value="Unassembled WGS sequence"/>
</dbReference>
<proteinExistence type="predicted"/>
<keyword evidence="4" id="KW-1015">Disulfide bond</keyword>
<dbReference type="Gene3D" id="2.10.70.10">
    <property type="entry name" value="Complement Module, domain 1"/>
    <property type="match status" value="2"/>
</dbReference>
<evidence type="ECO:0000313" key="8">
    <source>
        <dbReference type="Proteomes" id="UP001314229"/>
    </source>
</evidence>
<sequence>VTCSNQRQPNMDYWQRSRWWSTPTLGDTRTFTCRRGFKSVDGARSITCTRDGWKPDPACQEITCDREDVPNTDIDGDYKQKYKFDEQVRYVCKDGYEGSFTRTCGENGWIKGWSDGCT</sequence>
<evidence type="ECO:0000256" key="1">
    <source>
        <dbReference type="ARBA" id="ARBA00004328"/>
    </source>
</evidence>
<dbReference type="EMBL" id="CAWUFR010000073">
    <property type="protein sequence ID" value="CAK6964439.1"/>
    <property type="molecule type" value="Genomic_DNA"/>
</dbReference>
<feature type="non-terminal residue" evidence="7">
    <location>
        <position position="1"/>
    </location>
</feature>
<dbReference type="InterPro" id="IPR051503">
    <property type="entry name" value="ComplSys_Reg/VirEntry_Med"/>
</dbReference>
<dbReference type="SMART" id="SM00032">
    <property type="entry name" value="CCP"/>
    <property type="match status" value="2"/>
</dbReference>
<dbReference type="CDD" id="cd00033">
    <property type="entry name" value="CCP"/>
    <property type="match status" value="1"/>
</dbReference>
<comment type="caution">
    <text evidence="7">The sequence shown here is derived from an EMBL/GenBank/DDBJ whole genome shotgun (WGS) entry which is preliminary data.</text>
</comment>
<dbReference type="PROSITE" id="PS50923">
    <property type="entry name" value="SUSHI"/>
    <property type="match status" value="2"/>
</dbReference>
<dbReference type="Pfam" id="PF00084">
    <property type="entry name" value="Sushi"/>
    <property type="match status" value="2"/>
</dbReference>
<keyword evidence="2 5" id="KW-0768">Sushi</keyword>
<dbReference type="InterPro" id="IPR035976">
    <property type="entry name" value="Sushi/SCR/CCP_sf"/>
</dbReference>
<comment type="subcellular location">
    <subcellularLocation>
        <location evidence="1">Virion</location>
    </subcellularLocation>
</comment>
<reference evidence="7 8" key="1">
    <citation type="submission" date="2024-01" db="EMBL/GenBank/DDBJ databases">
        <authorList>
            <person name="Alioto T."/>
            <person name="Alioto T."/>
            <person name="Gomez Garrido J."/>
        </authorList>
    </citation>
    <scope>NUCLEOTIDE SEQUENCE [LARGE SCALE GENOMIC DNA]</scope>
</reference>
<dbReference type="PANTHER" id="PTHR45785">
    <property type="entry name" value="COMPLEMENT FACTOR H-RELATED"/>
    <property type="match status" value="1"/>
</dbReference>
<gene>
    <name evidence="7" type="ORF">FSCOSCO3_A020092</name>
</gene>
<feature type="domain" description="Sushi" evidence="6">
    <location>
        <begin position="62"/>
        <end position="118"/>
    </location>
</feature>
<keyword evidence="8" id="KW-1185">Reference proteome</keyword>
<dbReference type="AlphaFoldDB" id="A0AAV1P096"/>
<dbReference type="SUPFAM" id="SSF57535">
    <property type="entry name" value="Complement control module/SCR domain"/>
    <property type="match status" value="2"/>
</dbReference>
<feature type="non-terminal residue" evidence="7">
    <location>
        <position position="118"/>
    </location>
</feature>
<accession>A0AAV1P096</accession>
<evidence type="ECO:0000256" key="2">
    <source>
        <dbReference type="ARBA" id="ARBA00022659"/>
    </source>
</evidence>
<keyword evidence="3" id="KW-0732">Signal</keyword>
<feature type="domain" description="Sushi" evidence="6">
    <location>
        <begin position="1"/>
        <end position="61"/>
    </location>
</feature>
<dbReference type="EMBL" id="CAWUFR010000073">
    <property type="protein sequence ID" value="CAK6964440.1"/>
    <property type="molecule type" value="Genomic_DNA"/>
</dbReference>
<evidence type="ECO:0000313" key="7">
    <source>
        <dbReference type="EMBL" id="CAK6964439.1"/>
    </source>
</evidence>
<evidence type="ECO:0000256" key="4">
    <source>
        <dbReference type="ARBA" id="ARBA00023157"/>
    </source>
</evidence>
<organism evidence="7 8">
    <name type="scientific">Scomber scombrus</name>
    <name type="common">Atlantic mackerel</name>
    <name type="synonym">Scomber vernalis</name>
    <dbReference type="NCBI Taxonomy" id="13677"/>
    <lineage>
        <taxon>Eukaryota</taxon>
        <taxon>Metazoa</taxon>
        <taxon>Chordata</taxon>
        <taxon>Craniata</taxon>
        <taxon>Vertebrata</taxon>
        <taxon>Euteleostomi</taxon>
        <taxon>Actinopterygii</taxon>
        <taxon>Neopterygii</taxon>
        <taxon>Teleostei</taxon>
        <taxon>Neoteleostei</taxon>
        <taxon>Acanthomorphata</taxon>
        <taxon>Pelagiaria</taxon>
        <taxon>Scombriformes</taxon>
        <taxon>Scombridae</taxon>
        <taxon>Scomber</taxon>
    </lineage>
</organism>